<feature type="domain" description="PDZ" evidence="1">
    <location>
        <begin position="477"/>
        <end position="565"/>
    </location>
</feature>
<dbReference type="Pfam" id="PF18637">
    <property type="entry name" value="AUDH_Cupin"/>
    <property type="match status" value="1"/>
</dbReference>
<comment type="caution">
    <text evidence="2">The sequence shown here is derived from an EMBL/GenBank/DDBJ whole genome shotgun (WGS) entry which is preliminary data.</text>
</comment>
<organism evidence="2 4">
    <name type="scientific">Durusdinium trenchii</name>
    <dbReference type="NCBI Taxonomy" id="1381693"/>
    <lineage>
        <taxon>Eukaryota</taxon>
        <taxon>Sar</taxon>
        <taxon>Alveolata</taxon>
        <taxon>Dinophyceae</taxon>
        <taxon>Suessiales</taxon>
        <taxon>Symbiodiniaceae</taxon>
        <taxon>Durusdinium</taxon>
    </lineage>
</organism>
<keyword evidence="4" id="KW-1185">Reference proteome</keyword>
<evidence type="ECO:0000313" key="4">
    <source>
        <dbReference type="Proteomes" id="UP001642464"/>
    </source>
</evidence>
<evidence type="ECO:0000259" key="1">
    <source>
        <dbReference type="PROSITE" id="PS50106"/>
    </source>
</evidence>
<name>A0ABP0RJC7_9DINO</name>
<evidence type="ECO:0000313" key="2">
    <source>
        <dbReference type="EMBL" id="CAK9100728.1"/>
    </source>
</evidence>
<gene>
    <name evidence="2" type="ORF">SCF082_LOCUS47122</name>
    <name evidence="3" type="ORF">SCF082_LOCUS47218</name>
</gene>
<dbReference type="PROSITE" id="PS50106">
    <property type="entry name" value="PDZ"/>
    <property type="match status" value="1"/>
</dbReference>
<protein>
    <recommendedName>
        <fullName evidence="1">PDZ domain-containing protein</fullName>
    </recommendedName>
</protein>
<sequence>MPSICACGQDSSIAAAPPKRPTLTASDEQGEQFWRLLLDDFSSGKSSAIKEAGHIRQKVQQLADAAISLCTSLGAYVPQQHMISKLARIGTSGKNPSNAERDLHGVLDKLCHLKPEVERIRVRMWDHKNACINTTELPIVMPDKMAMALWELGPRVFEFIFFGTMTRGQVKEYWDHVANSGAEWFREHPMFTFPRRDCLIPLSTYGDEVNTYRNSEVGTIVVLGWTSDFAYHRTAINRYLLLTTYSDYTASDFTYEDIMGEVGKRITRMVDPVERFPWSDQYQFMFSSNQGDLKFLLQKHYVQPYLNNEFCTFCDCQKTHADVSMTLGDMREEAAHRRTLVTHAEYLRRTTPLNSVHQVFTMRREMGGPGSPPCGGSEKLELRARRPVEPGPSQSPWRCSDGKCIEAGGGGAELGAGGWGLATSGMLALGAASVALLRRHGSPSSVALRATRVEWFRKVKRISGDRAIFDVTVKKPMGLVLEYLPDKKGGFRGVGISEVVQDGNAYELNKKVCVTEEEDGMWILEGDRVIGVNGTETVDSSIDDIARLVGESEGDSVSLTLCRNTRLGPIKVVMMPSGNFATVRARDHDDAAQAETARAGPTALHFAPPATHGNANHYGLCDFELTRSPKKYREAFAKPSATMKRAAIFALLPLLGQATLAPDDECDAQTESCALSALQRVARRHSNCEVSVTAQSKSYLHEWCNHATVEQRFPSCYPQGVRESHPMGNIIVQFPAMAECPVARSPSWSIAGWDWSYVQLAPNASFEVDVSDEERMFVKLLTGSLLDVNVNGVLRDDGRWETFVVTPPITERSLELNNALKALSAGGTGATFAFMKVPMKLMKGSITSMSTGVVTEIRGPLAELLTWKPFADNYEADGANIFTGVEFWNLAGMLLRDSSGSHIAYVQWWTNREDFMADGGYHNAHAHSFANTTFGELHMTMYAAAPNNGMIVQLPHTINVNTKPNPKKLHPTSELPFGKEYFFNQRDNNYVQLTLPLPPGYIHGPLWSINKTTGEPTYDCQGAVRYAWHGLALGPIGPHQAYSKPLRYTMWVAFEHPVPYIKVPTPMLQYVTNAYLEYDINWEPTWCGGPEHGEPVVANFHPGPDE</sequence>
<dbReference type="EMBL" id="CAXAMM010041729">
    <property type="protein sequence ID" value="CAK9100957.1"/>
    <property type="molecule type" value="Genomic_DNA"/>
</dbReference>
<dbReference type="InterPro" id="IPR040887">
    <property type="entry name" value="AUDH_Cupin"/>
</dbReference>
<dbReference type="EMBL" id="CAXAMM010041685">
    <property type="protein sequence ID" value="CAK9100728.1"/>
    <property type="molecule type" value="Genomic_DNA"/>
</dbReference>
<dbReference type="Proteomes" id="UP001642464">
    <property type="component" value="Unassembled WGS sequence"/>
</dbReference>
<proteinExistence type="predicted"/>
<dbReference type="Gene3D" id="2.60.120.990">
    <property type="match status" value="1"/>
</dbReference>
<dbReference type="InterPro" id="IPR001478">
    <property type="entry name" value="PDZ"/>
</dbReference>
<evidence type="ECO:0000313" key="3">
    <source>
        <dbReference type="EMBL" id="CAK9100957.1"/>
    </source>
</evidence>
<dbReference type="SUPFAM" id="SSF50156">
    <property type="entry name" value="PDZ domain-like"/>
    <property type="match status" value="1"/>
</dbReference>
<accession>A0ABP0RJC7</accession>
<reference evidence="2 4" key="1">
    <citation type="submission" date="2024-02" db="EMBL/GenBank/DDBJ databases">
        <authorList>
            <person name="Chen Y."/>
            <person name="Shah S."/>
            <person name="Dougan E. K."/>
            <person name="Thang M."/>
            <person name="Chan C."/>
        </authorList>
    </citation>
    <scope>NUCLEOTIDE SEQUENCE [LARGE SCALE GENOMIC DNA]</scope>
</reference>
<dbReference type="Gene3D" id="2.30.42.10">
    <property type="match status" value="1"/>
</dbReference>
<dbReference type="InterPro" id="IPR036034">
    <property type="entry name" value="PDZ_sf"/>
</dbReference>